<gene>
    <name evidence="1" type="ORF">L596_009863</name>
</gene>
<proteinExistence type="predicted"/>
<organism evidence="1 2">
    <name type="scientific">Steinernema carpocapsae</name>
    <name type="common">Entomopathogenic nematode</name>
    <dbReference type="NCBI Taxonomy" id="34508"/>
    <lineage>
        <taxon>Eukaryota</taxon>
        <taxon>Metazoa</taxon>
        <taxon>Ecdysozoa</taxon>
        <taxon>Nematoda</taxon>
        <taxon>Chromadorea</taxon>
        <taxon>Rhabditida</taxon>
        <taxon>Tylenchina</taxon>
        <taxon>Panagrolaimomorpha</taxon>
        <taxon>Strongyloidoidea</taxon>
        <taxon>Steinernematidae</taxon>
        <taxon>Steinernema</taxon>
    </lineage>
</organism>
<reference evidence="1 2" key="2">
    <citation type="journal article" date="2019" name="G3 (Bethesda)">
        <title>Hybrid Assembly of the Genome of the Entomopathogenic Nematode Steinernema carpocapsae Identifies the X-Chromosome.</title>
        <authorList>
            <person name="Serra L."/>
            <person name="Macchietto M."/>
            <person name="Macias-Munoz A."/>
            <person name="McGill C.J."/>
            <person name="Rodriguez I.M."/>
            <person name="Rodriguez B."/>
            <person name="Murad R."/>
            <person name="Mortazavi A."/>
        </authorList>
    </citation>
    <scope>NUCLEOTIDE SEQUENCE [LARGE SCALE GENOMIC DNA]</scope>
    <source>
        <strain evidence="1 2">ALL</strain>
    </source>
</reference>
<protein>
    <submittedName>
        <fullName evidence="1">Uncharacterized protein</fullName>
    </submittedName>
</protein>
<name>A0A4V6A6V1_STECR</name>
<evidence type="ECO:0000313" key="1">
    <source>
        <dbReference type="EMBL" id="TKR95735.1"/>
    </source>
</evidence>
<dbReference type="EMBL" id="AZBU02000002">
    <property type="protein sequence ID" value="TKR95735.1"/>
    <property type="molecule type" value="Genomic_DNA"/>
</dbReference>
<comment type="caution">
    <text evidence="1">The sequence shown here is derived from an EMBL/GenBank/DDBJ whole genome shotgun (WGS) entry which is preliminary data.</text>
</comment>
<dbReference type="Proteomes" id="UP000298663">
    <property type="component" value="Unassembled WGS sequence"/>
</dbReference>
<dbReference type="AlphaFoldDB" id="A0A4V6A6V1"/>
<evidence type="ECO:0000313" key="2">
    <source>
        <dbReference type="Proteomes" id="UP000298663"/>
    </source>
</evidence>
<reference evidence="1 2" key="1">
    <citation type="journal article" date="2015" name="Genome Biol.">
        <title>Comparative genomics of Steinernema reveals deeply conserved gene regulatory networks.</title>
        <authorList>
            <person name="Dillman A.R."/>
            <person name="Macchietto M."/>
            <person name="Porter C.F."/>
            <person name="Rogers A."/>
            <person name="Williams B."/>
            <person name="Antoshechkin I."/>
            <person name="Lee M.M."/>
            <person name="Goodwin Z."/>
            <person name="Lu X."/>
            <person name="Lewis E.E."/>
            <person name="Goodrich-Blair H."/>
            <person name="Stock S.P."/>
            <person name="Adams B.J."/>
            <person name="Sternberg P.W."/>
            <person name="Mortazavi A."/>
        </authorList>
    </citation>
    <scope>NUCLEOTIDE SEQUENCE [LARGE SCALE GENOMIC DNA]</scope>
    <source>
        <strain evidence="1 2">ALL</strain>
    </source>
</reference>
<keyword evidence="2" id="KW-1185">Reference proteome</keyword>
<accession>A0A4V6A6V1</accession>
<sequence length="66" mass="7709">MPKRVCLERENRPLSIRTPGLPPETEMASVWRCKLRLVCSSDVETSFWLEESVVLCETWPPTRQMC</sequence>